<evidence type="ECO:0000256" key="1">
    <source>
        <dbReference type="SAM" id="MobiDB-lite"/>
    </source>
</evidence>
<dbReference type="EMBL" id="JAJSOF020000040">
    <property type="protein sequence ID" value="KAJ4426273.1"/>
    <property type="molecule type" value="Genomic_DNA"/>
</dbReference>
<evidence type="ECO:0000313" key="3">
    <source>
        <dbReference type="Proteomes" id="UP001148838"/>
    </source>
</evidence>
<gene>
    <name evidence="2" type="ORF">ANN_27085</name>
</gene>
<keyword evidence="3" id="KW-1185">Reference proteome</keyword>
<proteinExistence type="predicted"/>
<sequence>MAGLREDTNETQELACFYFPLIHYLKEAKLKMFMRIRIWTDHMKDQDRPAGCLASRPHAEAEVDDHPTRMKNDNNALSESAMRISYKICHEIAKELKTFNERNFIKRCLITLADELCPQQVGEVEAIRLSRRTVVRRLHSEDMVSESKLDIYTLRASLDVRLTQGRAKAETSQDYHKKTGNHPVPEDKLLPFSTPEVKPRTAWMTSTYATSEPLPRKSYFTPQEDEDVAFQRHQCSKTDYGT</sequence>
<evidence type="ECO:0000313" key="2">
    <source>
        <dbReference type="EMBL" id="KAJ4426273.1"/>
    </source>
</evidence>
<comment type="caution">
    <text evidence="2">The sequence shown here is derived from an EMBL/GenBank/DDBJ whole genome shotgun (WGS) entry which is preliminary data.</text>
</comment>
<protein>
    <submittedName>
        <fullName evidence="2">Uncharacterized protein</fullName>
    </submittedName>
</protein>
<dbReference type="PANTHER" id="PTHR45913">
    <property type="entry name" value="EPM2A-INTERACTING PROTEIN 1"/>
    <property type="match status" value="1"/>
</dbReference>
<feature type="region of interest" description="Disordered" evidence="1">
    <location>
        <begin position="169"/>
        <end position="188"/>
    </location>
</feature>
<name>A0ABQ8RX69_PERAM</name>
<dbReference type="PANTHER" id="PTHR45913:SF5">
    <property type="entry name" value="GENERAL TRANSCRIPTION FACTOR II-I REPEAT DOMAIN-CONTAINING PROTEIN 2A-LIKE PROTEIN"/>
    <property type="match status" value="1"/>
</dbReference>
<dbReference type="Proteomes" id="UP001148838">
    <property type="component" value="Unassembled WGS sequence"/>
</dbReference>
<reference evidence="2 3" key="1">
    <citation type="journal article" date="2022" name="Allergy">
        <title>Genome assembly and annotation of Periplaneta americana reveal a comprehensive cockroach allergen profile.</title>
        <authorList>
            <person name="Wang L."/>
            <person name="Xiong Q."/>
            <person name="Saelim N."/>
            <person name="Wang L."/>
            <person name="Nong W."/>
            <person name="Wan A.T."/>
            <person name="Shi M."/>
            <person name="Liu X."/>
            <person name="Cao Q."/>
            <person name="Hui J.H.L."/>
            <person name="Sookrung N."/>
            <person name="Leung T.F."/>
            <person name="Tungtrongchitr A."/>
            <person name="Tsui S.K.W."/>
        </authorList>
    </citation>
    <scope>NUCLEOTIDE SEQUENCE [LARGE SCALE GENOMIC DNA]</scope>
    <source>
        <strain evidence="2">PWHHKU_190912</strain>
    </source>
</reference>
<organism evidence="2 3">
    <name type="scientific">Periplaneta americana</name>
    <name type="common">American cockroach</name>
    <name type="synonym">Blatta americana</name>
    <dbReference type="NCBI Taxonomy" id="6978"/>
    <lineage>
        <taxon>Eukaryota</taxon>
        <taxon>Metazoa</taxon>
        <taxon>Ecdysozoa</taxon>
        <taxon>Arthropoda</taxon>
        <taxon>Hexapoda</taxon>
        <taxon>Insecta</taxon>
        <taxon>Pterygota</taxon>
        <taxon>Neoptera</taxon>
        <taxon>Polyneoptera</taxon>
        <taxon>Dictyoptera</taxon>
        <taxon>Blattodea</taxon>
        <taxon>Blattoidea</taxon>
        <taxon>Blattidae</taxon>
        <taxon>Blattinae</taxon>
        <taxon>Periplaneta</taxon>
    </lineage>
</organism>
<accession>A0ABQ8RX69</accession>